<dbReference type="InterPro" id="IPR050563">
    <property type="entry name" value="4-hydroxybenzoyl-CoA_TE"/>
</dbReference>
<protein>
    <submittedName>
        <fullName evidence="3">Acyl-CoA thioesterase</fullName>
    </submittedName>
</protein>
<comment type="caution">
    <text evidence="3">The sequence shown here is derived from an EMBL/GenBank/DDBJ whole genome shotgun (WGS) entry which is preliminary data.</text>
</comment>
<keyword evidence="4" id="KW-1185">Reference proteome</keyword>
<dbReference type="CDD" id="cd00586">
    <property type="entry name" value="4HBT"/>
    <property type="match status" value="1"/>
</dbReference>
<dbReference type="InterPro" id="IPR029069">
    <property type="entry name" value="HotDog_dom_sf"/>
</dbReference>
<dbReference type="SUPFAM" id="SSF54637">
    <property type="entry name" value="Thioesterase/thiol ester dehydrase-isomerase"/>
    <property type="match status" value="1"/>
</dbReference>
<dbReference type="PANTHER" id="PTHR31793:SF27">
    <property type="entry name" value="NOVEL THIOESTERASE SUPERFAMILY DOMAIN AND SAPOSIN A-TYPE DOMAIN CONTAINING PROTEIN (0610012H03RIK)"/>
    <property type="match status" value="1"/>
</dbReference>
<evidence type="ECO:0000256" key="1">
    <source>
        <dbReference type="ARBA" id="ARBA00005953"/>
    </source>
</evidence>
<sequence>MTSPVFDPHSLSSYRATWSVDTRWEDNDHYGHVNNVKYYSYVDTAVNGWLMETTGVDVRDLSAIGVVAESGCKYLASISFPDTLTIGIAVERLGTRSVTYALGLFVDGDEPTCAATCRFVHVYVDGQSRRPVPVPTEIAAVAAPLVLE</sequence>
<name>A0ABS9INH1_9ACTN</name>
<reference evidence="3 4" key="1">
    <citation type="submission" date="2022-01" db="EMBL/GenBank/DDBJ databases">
        <authorList>
            <person name="Huang Y."/>
        </authorList>
    </citation>
    <scope>NUCLEOTIDE SEQUENCE [LARGE SCALE GENOMIC DNA]</scope>
    <source>
        <strain evidence="3 4">HY366</strain>
    </source>
</reference>
<organism evidence="3 4">
    <name type="scientific">Gordonia liuliyuniae</name>
    <dbReference type="NCBI Taxonomy" id="2911517"/>
    <lineage>
        <taxon>Bacteria</taxon>
        <taxon>Bacillati</taxon>
        <taxon>Actinomycetota</taxon>
        <taxon>Actinomycetes</taxon>
        <taxon>Mycobacteriales</taxon>
        <taxon>Gordoniaceae</taxon>
        <taxon>Gordonia</taxon>
    </lineage>
</organism>
<evidence type="ECO:0000256" key="2">
    <source>
        <dbReference type="ARBA" id="ARBA00022801"/>
    </source>
</evidence>
<accession>A0ABS9INH1</accession>
<dbReference type="Proteomes" id="UP001200110">
    <property type="component" value="Unassembled WGS sequence"/>
</dbReference>
<dbReference type="Gene3D" id="3.10.129.10">
    <property type="entry name" value="Hotdog Thioesterase"/>
    <property type="match status" value="1"/>
</dbReference>
<dbReference type="PANTHER" id="PTHR31793">
    <property type="entry name" value="4-HYDROXYBENZOYL-COA THIOESTERASE FAMILY MEMBER"/>
    <property type="match status" value="1"/>
</dbReference>
<keyword evidence="2" id="KW-0378">Hydrolase</keyword>
<comment type="similarity">
    <text evidence="1">Belongs to the 4-hydroxybenzoyl-CoA thioesterase family.</text>
</comment>
<dbReference type="RefSeq" id="WP_236996330.1">
    <property type="nucleotide sequence ID" value="NZ_JAKKOR010000001.1"/>
</dbReference>
<dbReference type="EMBL" id="JAKKOR010000001">
    <property type="protein sequence ID" value="MCF8587103.1"/>
    <property type="molecule type" value="Genomic_DNA"/>
</dbReference>
<dbReference type="Pfam" id="PF13279">
    <property type="entry name" value="4HBT_2"/>
    <property type="match status" value="1"/>
</dbReference>
<evidence type="ECO:0000313" key="3">
    <source>
        <dbReference type="EMBL" id="MCF8587103.1"/>
    </source>
</evidence>
<gene>
    <name evidence="3" type="ORF">L5G33_01300</name>
</gene>
<proteinExistence type="inferred from homology"/>
<evidence type="ECO:0000313" key="4">
    <source>
        <dbReference type="Proteomes" id="UP001200110"/>
    </source>
</evidence>